<accession>A0AAV0TTX3</accession>
<dbReference type="AlphaFoldDB" id="A0AAV0TTX3"/>
<evidence type="ECO:0000313" key="2">
    <source>
        <dbReference type="EMBL" id="CAI5725036.1"/>
    </source>
</evidence>
<feature type="region of interest" description="Disordered" evidence="1">
    <location>
        <begin position="1"/>
        <end position="35"/>
    </location>
</feature>
<keyword evidence="3" id="KW-1185">Reference proteome</keyword>
<proteinExistence type="predicted"/>
<evidence type="ECO:0000256" key="1">
    <source>
        <dbReference type="SAM" id="MobiDB-lite"/>
    </source>
</evidence>
<dbReference type="InterPro" id="IPR050871">
    <property type="entry name" value="26S_Proteasome/COP9_Components"/>
</dbReference>
<dbReference type="Gene3D" id="1.25.40.570">
    <property type="match status" value="1"/>
</dbReference>
<dbReference type="InterPro" id="IPR011990">
    <property type="entry name" value="TPR-like_helical_dom_sf"/>
</dbReference>
<evidence type="ECO:0008006" key="4">
    <source>
        <dbReference type="Google" id="ProtNLM"/>
    </source>
</evidence>
<evidence type="ECO:0000313" key="3">
    <source>
        <dbReference type="Proteomes" id="UP001162029"/>
    </source>
</evidence>
<name>A0AAV0TTX3_9STRA</name>
<dbReference type="EMBL" id="CANTFM010000550">
    <property type="protein sequence ID" value="CAI5725036.1"/>
    <property type="molecule type" value="Genomic_DNA"/>
</dbReference>
<sequence>MSESEEYEYEYDSDEQFDSDEQEEVQDGEDSEEAMNKRVITRKAQIALENTFYEAEDFRQRGELTQALDYFQRVVTLEQETTPVEERKWSFQALEHVVKICVSRHQWDEMLRHYEQMLKHLAFVTRNESTESISSILEVVSNATVKKEEKSSAKYTSKMYELTLDKLKDVNNDRLWFSMNVKLGKLYLDMHEFDQLENLLQQLYNYCSTSDGVQDQSKATSLLDVYALEIQVTTT</sequence>
<reference evidence="2" key="1">
    <citation type="submission" date="2022-12" db="EMBL/GenBank/DDBJ databases">
        <authorList>
            <person name="Webb A."/>
        </authorList>
    </citation>
    <scope>NUCLEOTIDE SEQUENCE</scope>
    <source>
        <strain evidence="2">Pd1</strain>
    </source>
</reference>
<dbReference type="Proteomes" id="UP001162029">
    <property type="component" value="Unassembled WGS sequence"/>
</dbReference>
<dbReference type="SUPFAM" id="SSF48452">
    <property type="entry name" value="TPR-like"/>
    <property type="match status" value="1"/>
</dbReference>
<organism evidence="2 3">
    <name type="scientific">Peronospora destructor</name>
    <dbReference type="NCBI Taxonomy" id="86335"/>
    <lineage>
        <taxon>Eukaryota</taxon>
        <taxon>Sar</taxon>
        <taxon>Stramenopiles</taxon>
        <taxon>Oomycota</taxon>
        <taxon>Peronosporomycetes</taxon>
        <taxon>Peronosporales</taxon>
        <taxon>Peronosporaceae</taxon>
        <taxon>Peronospora</taxon>
    </lineage>
</organism>
<comment type="caution">
    <text evidence="2">The sequence shown here is derived from an EMBL/GenBank/DDBJ whole genome shotgun (WGS) entry which is preliminary data.</text>
</comment>
<dbReference type="PANTHER" id="PTHR10678">
    <property type="entry name" value="26S PROTEASOME NON-ATPASE REGULATORY SUBUNIT 11/COP9 SIGNALOSOME COMPLEX SUBUNIT 2"/>
    <property type="match status" value="1"/>
</dbReference>
<feature type="compositionally biased region" description="Acidic residues" evidence="1">
    <location>
        <begin position="1"/>
        <end position="33"/>
    </location>
</feature>
<protein>
    <recommendedName>
        <fullName evidence="4">COP9 signalosome complex subunit 2</fullName>
    </recommendedName>
</protein>
<gene>
    <name evidence="2" type="ORF">PDE001_LOCUS3261</name>
</gene>